<accession>A0A1Q3AL59</accession>
<keyword evidence="3" id="KW-0862">Zinc</keyword>
<evidence type="ECO:0000256" key="4">
    <source>
        <dbReference type="ARBA" id="ARBA00023125"/>
    </source>
</evidence>
<gene>
    <name evidence="8" type="ORF">ZYGR_0BQ00120</name>
</gene>
<evidence type="ECO:0000256" key="1">
    <source>
        <dbReference type="ARBA" id="ARBA00004123"/>
    </source>
</evidence>
<dbReference type="GO" id="GO:0005634">
    <property type="term" value="C:nucleus"/>
    <property type="evidence" value="ECO:0007669"/>
    <property type="project" value="UniProtKB-SubCell"/>
</dbReference>
<dbReference type="SMART" id="SM00906">
    <property type="entry name" value="Fungal_trans"/>
    <property type="match status" value="1"/>
</dbReference>
<dbReference type="InterPro" id="IPR036864">
    <property type="entry name" value="Zn2-C6_fun-type_DNA-bd_sf"/>
</dbReference>
<dbReference type="InterPro" id="IPR050987">
    <property type="entry name" value="AtrR-like"/>
</dbReference>
<dbReference type="Gene3D" id="4.10.240.10">
    <property type="entry name" value="Zn(2)-C6 fungal-type DNA-binding domain"/>
    <property type="match status" value="1"/>
</dbReference>
<keyword evidence="5" id="KW-0539">Nucleus</keyword>
<reference evidence="8 9" key="1">
    <citation type="submission" date="2016-08" db="EMBL/GenBank/DDBJ databases">
        <title>Draft genome sequence of allopolyploid Zygosaccharomyces rouxii.</title>
        <authorList>
            <person name="Watanabe J."/>
            <person name="Uehara K."/>
            <person name="Mogi Y."/>
            <person name="Tsukioka Y."/>
        </authorList>
    </citation>
    <scope>NUCLEOTIDE SEQUENCE [LARGE SCALE GENOMIC DNA]</scope>
    <source>
        <strain evidence="8 9">NBRC 110957</strain>
    </source>
</reference>
<evidence type="ECO:0000256" key="3">
    <source>
        <dbReference type="ARBA" id="ARBA00022833"/>
    </source>
</evidence>
<dbReference type="CDD" id="cd00067">
    <property type="entry name" value="GAL4"/>
    <property type="match status" value="1"/>
</dbReference>
<organism evidence="8 9">
    <name type="scientific">Zygosaccharomyces rouxii</name>
    <dbReference type="NCBI Taxonomy" id="4956"/>
    <lineage>
        <taxon>Eukaryota</taxon>
        <taxon>Fungi</taxon>
        <taxon>Dikarya</taxon>
        <taxon>Ascomycota</taxon>
        <taxon>Saccharomycotina</taxon>
        <taxon>Saccharomycetes</taxon>
        <taxon>Saccharomycetales</taxon>
        <taxon>Saccharomycetaceae</taxon>
        <taxon>Zygosaccharomyces</taxon>
    </lineage>
</organism>
<feature type="domain" description="Zn(2)-C6 fungal-type" evidence="7">
    <location>
        <begin position="12"/>
        <end position="41"/>
    </location>
</feature>
<feature type="transmembrane region" description="Helical" evidence="6">
    <location>
        <begin position="581"/>
        <end position="604"/>
    </location>
</feature>
<dbReference type="Pfam" id="PF00172">
    <property type="entry name" value="Zn_clus"/>
    <property type="match status" value="1"/>
</dbReference>
<dbReference type="AlphaFoldDB" id="A0A1Q3AL59"/>
<dbReference type="GO" id="GO:0006351">
    <property type="term" value="P:DNA-templated transcription"/>
    <property type="evidence" value="ECO:0007669"/>
    <property type="project" value="InterPro"/>
</dbReference>
<evidence type="ECO:0000256" key="6">
    <source>
        <dbReference type="SAM" id="Phobius"/>
    </source>
</evidence>
<dbReference type="GO" id="GO:0008270">
    <property type="term" value="F:zinc ion binding"/>
    <property type="evidence" value="ECO:0007669"/>
    <property type="project" value="InterPro"/>
</dbReference>
<sequence length="722" mass="83321">METIHKGRVRKACQICRRRKIRCDGYLPCSSCVSLKKECHYHGSEGINKPPLNSKKTQMYRELDTILGSFSKLKSSGTLNTEMMSSGLLQMEGILNGYKRQLDLLPDLQTSSYQGNESFEKLLFNSEDLKFGKNGNYEVSPYFGLYNPACLESIDSFGWILKKLDLKRDDSKYVIFFFLKYLDLATKSYTKLLTLSSSPSEWLSSKLKISGTPSEQVRLTIETLVKELPFDVDLSAGPFELVCNFVTKMRRFNSDEPRKLDNIKQRLIQEELVLVTGYVSFLPSIFSELHDIGIVFNILSFLEAKHWQMTPQTIGRFTAEAVRRCLDLGLSRWEYYNSLNENQAEFRRKIWWKCFWWDRWYSLISGKPFLIDENCVLCLFPRCITNLGARSSMSAQELLELFQSDEENIFSYIILSKIISEVLGGIAYNRKYTGNPKNSEVILQNLSEDCRATSATFDILERKFAFANSSSDYGNLSLCFAYNYTRVACMSAIENVLLRFKEEPDFMFAEKIYTLCQQYLVHFIQIDAPNLIYIFAGPISNFLVIFMFTLLEKGTNVYDLTILCRITRLLEELDEGTDEPFFYVGYFRVLTFRVFIIVGICLNYHMCISNISKSELIGAISEFDPEASKICLKLFDKNSKLFDPLIKNADMCSFHLTLLKLFKEEIGPNFSEDVQKILEEDSGFSFDQFNLFQNIQEMPMTGFDELDAFLSCDLSLDNLKDI</sequence>
<evidence type="ECO:0000313" key="8">
    <source>
        <dbReference type="EMBL" id="GAV56424.1"/>
    </source>
</evidence>
<dbReference type="GO" id="GO:0000981">
    <property type="term" value="F:DNA-binding transcription factor activity, RNA polymerase II-specific"/>
    <property type="evidence" value="ECO:0007669"/>
    <property type="project" value="InterPro"/>
</dbReference>
<keyword evidence="4" id="KW-0238">DNA-binding</keyword>
<keyword evidence="6" id="KW-0472">Membrane</keyword>
<dbReference type="PANTHER" id="PTHR46910">
    <property type="entry name" value="TRANSCRIPTION FACTOR PDR1"/>
    <property type="match status" value="1"/>
</dbReference>
<name>A0A1Q3AL59_ZYGRO</name>
<evidence type="ECO:0000313" key="9">
    <source>
        <dbReference type="Proteomes" id="UP000187013"/>
    </source>
</evidence>
<evidence type="ECO:0000256" key="5">
    <source>
        <dbReference type="ARBA" id="ARBA00023242"/>
    </source>
</evidence>
<evidence type="ECO:0000259" key="7">
    <source>
        <dbReference type="PROSITE" id="PS50048"/>
    </source>
</evidence>
<dbReference type="EMBL" id="BDGX01000069">
    <property type="protein sequence ID" value="GAV56424.1"/>
    <property type="molecule type" value="Genomic_DNA"/>
</dbReference>
<dbReference type="InterPro" id="IPR001138">
    <property type="entry name" value="Zn2Cys6_DnaBD"/>
</dbReference>
<keyword evidence="6" id="KW-0812">Transmembrane</keyword>
<dbReference type="SMART" id="SM00066">
    <property type="entry name" value="GAL4"/>
    <property type="match status" value="1"/>
</dbReference>
<dbReference type="OrthoDB" id="5600212at2759"/>
<dbReference type="Pfam" id="PF04082">
    <property type="entry name" value="Fungal_trans"/>
    <property type="match status" value="1"/>
</dbReference>
<comment type="caution">
    <text evidence="8">The sequence shown here is derived from an EMBL/GenBank/DDBJ whole genome shotgun (WGS) entry which is preliminary data.</text>
</comment>
<dbReference type="CDD" id="cd12148">
    <property type="entry name" value="fungal_TF_MHR"/>
    <property type="match status" value="1"/>
</dbReference>
<evidence type="ECO:0000256" key="2">
    <source>
        <dbReference type="ARBA" id="ARBA00022723"/>
    </source>
</evidence>
<dbReference type="Proteomes" id="UP000187013">
    <property type="component" value="Unassembled WGS sequence"/>
</dbReference>
<feature type="transmembrane region" description="Helical" evidence="6">
    <location>
        <begin position="531"/>
        <end position="551"/>
    </location>
</feature>
<dbReference type="GO" id="GO:0045944">
    <property type="term" value="P:positive regulation of transcription by RNA polymerase II"/>
    <property type="evidence" value="ECO:0007669"/>
    <property type="project" value="UniProtKB-ARBA"/>
</dbReference>
<dbReference type="SUPFAM" id="SSF57701">
    <property type="entry name" value="Zn2/Cys6 DNA-binding domain"/>
    <property type="match status" value="1"/>
</dbReference>
<comment type="subcellular location">
    <subcellularLocation>
        <location evidence="1">Nucleus</location>
    </subcellularLocation>
</comment>
<protein>
    <recommendedName>
        <fullName evidence="7">Zn(2)-C6 fungal-type domain-containing protein</fullName>
    </recommendedName>
</protein>
<keyword evidence="6" id="KW-1133">Transmembrane helix</keyword>
<keyword evidence="2" id="KW-0479">Metal-binding</keyword>
<dbReference type="InterPro" id="IPR007219">
    <property type="entry name" value="XnlR_reg_dom"/>
</dbReference>
<dbReference type="PROSITE" id="PS00463">
    <property type="entry name" value="ZN2_CY6_FUNGAL_1"/>
    <property type="match status" value="1"/>
</dbReference>
<dbReference type="GO" id="GO:0003677">
    <property type="term" value="F:DNA binding"/>
    <property type="evidence" value="ECO:0007669"/>
    <property type="project" value="UniProtKB-KW"/>
</dbReference>
<proteinExistence type="predicted"/>
<dbReference type="PANTHER" id="PTHR46910:SF3">
    <property type="entry name" value="HALOTOLERANCE PROTEIN 9-RELATED"/>
    <property type="match status" value="1"/>
</dbReference>
<dbReference type="PROSITE" id="PS50048">
    <property type="entry name" value="ZN2_CY6_FUNGAL_2"/>
    <property type="match status" value="1"/>
</dbReference>